<evidence type="ECO:0000256" key="2">
    <source>
        <dbReference type="ARBA" id="ARBA00023002"/>
    </source>
</evidence>
<dbReference type="RefSeq" id="XP_046073704.1">
    <property type="nucleotide sequence ID" value="XM_046219347.1"/>
</dbReference>
<gene>
    <name evidence="4" type="ORF">BGW36DRAFT_416568</name>
</gene>
<sequence length="406" mass="43778">MAQIPETRTALVKMSPGQASITTQSIPALKPGFMLVRVKALALNPADWTDIDYAGPNEVQLSKVNVTPSQSRYEGAVVGLDYAGIVVRVEPVGASRATSNMTTNKIFNPQDRVCGCAYGCNALDPNAGAFADYIVVQIDLQMHIPHHMGFEEAASLGVGVLSAGMGLFHVGNLKYPSYFTSLTGNQEENDDYSDDREWVLIYGGSTATGSIAIQFAKLAGYKVVTTCSPRNFELVMSLGADAVFDYKDPQIVSLIRTATSTNLKYALDTVATDSTAAICVGSFAFLPKSSAEVSGSNIRLYVCLLDPEMPMNTSVEVEKRAFLGYSCFGSKFYFEGDIFPATPSDHDFGVKITHLAERLLQLGKLRNHPISVNENESRTGGLEGVLMGLDALRLGTVSGRKLVYTM</sequence>
<dbReference type="Gene3D" id="3.40.50.720">
    <property type="entry name" value="NAD(P)-binding Rossmann-like Domain"/>
    <property type="match status" value="1"/>
</dbReference>
<dbReference type="EMBL" id="JAJTJA010000005">
    <property type="protein sequence ID" value="KAH8699240.1"/>
    <property type="molecule type" value="Genomic_DNA"/>
</dbReference>
<evidence type="ECO:0000313" key="4">
    <source>
        <dbReference type="EMBL" id="KAH8699240.1"/>
    </source>
</evidence>
<dbReference type="InterPro" id="IPR036291">
    <property type="entry name" value="NAD(P)-bd_dom_sf"/>
</dbReference>
<dbReference type="GeneID" id="70249634"/>
<dbReference type="SUPFAM" id="SSF50129">
    <property type="entry name" value="GroES-like"/>
    <property type="match status" value="1"/>
</dbReference>
<dbReference type="InterPro" id="IPR011032">
    <property type="entry name" value="GroES-like_sf"/>
</dbReference>
<dbReference type="InterPro" id="IPR047122">
    <property type="entry name" value="Trans-enoyl_RdTase-like"/>
</dbReference>
<dbReference type="SUPFAM" id="SSF51735">
    <property type="entry name" value="NAD(P)-binding Rossmann-fold domains"/>
    <property type="match status" value="1"/>
</dbReference>
<comment type="caution">
    <text evidence="4">The sequence shown here is derived from an EMBL/GenBank/DDBJ whole genome shotgun (WGS) entry which is preliminary data.</text>
</comment>
<proteinExistence type="inferred from homology"/>
<protein>
    <recommendedName>
        <fullName evidence="3">Enoyl reductase (ER) domain-containing protein</fullName>
    </recommendedName>
</protein>
<reference evidence="4" key="1">
    <citation type="submission" date="2021-12" db="EMBL/GenBank/DDBJ databases">
        <title>Convergent genome expansion in fungi linked to evolution of root-endophyte symbiosis.</title>
        <authorList>
            <consortium name="DOE Joint Genome Institute"/>
            <person name="Ke Y.-H."/>
            <person name="Bonito G."/>
            <person name="Liao H.-L."/>
            <person name="Looney B."/>
            <person name="Rojas-Flechas A."/>
            <person name="Nash J."/>
            <person name="Hameed K."/>
            <person name="Schadt C."/>
            <person name="Martin F."/>
            <person name="Crous P.W."/>
            <person name="Miettinen O."/>
            <person name="Magnuson J.K."/>
            <person name="Labbe J."/>
            <person name="Jacobson D."/>
            <person name="Doktycz M.J."/>
            <person name="Veneault-Fourrey C."/>
            <person name="Kuo A."/>
            <person name="Mondo S."/>
            <person name="Calhoun S."/>
            <person name="Riley R."/>
            <person name="Ohm R."/>
            <person name="LaButti K."/>
            <person name="Andreopoulos B."/>
            <person name="Pangilinan J."/>
            <person name="Nolan M."/>
            <person name="Tritt A."/>
            <person name="Clum A."/>
            <person name="Lipzen A."/>
            <person name="Daum C."/>
            <person name="Barry K."/>
            <person name="Grigoriev I.V."/>
            <person name="Vilgalys R."/>
        </authorList>
    </citation>
    <scope>NUCLEOTIDE SEQUENCE</scope>
    <source>
        <strain evidence="4">PMI_201</strain>
    </source>
</reference>
<dbReference type="PANTHER" id="PTHR45348">
    <property type="entry name" value="HYPOTHETICAL OXIDOREDUCTASE (EUROFUNG)"/>
    <property type="match status" value="1"/>
</dbReference>
<organism evidence="4 5">
    <name type="scientific">Talaromyces proteolyticus</name>
    <dbReference type="NCBI Taxonomy" id="1131652"/>
    <lineage>
        <taxon>Eukaryota</taxon>
        <taxon>Fungi</taxon>
        <taxon>Dikarya</taxon>
        <taxon>Ascomycota</taxon>
        <taxon>Pezizomycotina</taxon>
        <taxon>Eurotiomycetes</taxon>
        <taxon>Eurotiomycetidae</taxon>
        <taxon>Eurotiales</taxon>
        <taxon>Trichocomaceae</taxon>
        <taxon>Talaromyces</taxon>
        <taxon>Talaromyces sect. Bacilispori</taxon>
    </lineage>
</organism>
<feature type="domain" description="Enoyl reductase (ER)" evidence="3">
    <location>
        <begin position="17"/>
        <end position="403"/>
    </location>
</feature>
<dbReference type="Gene3D" id="3.90.180.10">
    <property type="entry name" value="Medium-chain alcohol dehydrogenases, catalytic domain"/>
    <property type="match status" value="1"/>
</dbReference>
<name>A0AAD4Q265_9EURO</name>
<keyword evidence="5" id="KW-1185">Reference proteome</keyword>
<dbReference type="Proteomes" id="UP001201262">
    <property type="component" value="Unassembled WGS sequence"/>
</dbReference>
<comment type="similarity">
    <text evidence="1">Belongs to the zinc-containing alcohol dehydrogenase family.</text>
</comment>
<keyword evidence="2" id="KW-0560">Oxidoreductase</keyword>
<evidence type="ECO:0000259" key="3">
    <source>
        <dbReference type="SMART" id="SM00829"/>
    </source>
</evidence>
<dbReference type="PANTHER" id="PTHR45348:SF2">
    <property type="entry name" value="ZINC-TYPE ALCOHOL DEHYDROGENASE-LIKE PROTEIN C2E1P3.01"/>
    <property type="match status" value="1"/>
</dbReference>
<dbReference type="SMART" id="SM00829">
    <property type="entry name" value="PKS_ER"/>
    <property type="match status" value="1"/>
</dbReference>
<dbReference type="InterPro" id="IPR020843">
    <property type="entry name" value="ER"/>
</dbReference>
<dbReference type="AlphaFoldDB" id="A0AAD4Q265"/>
<dbReference type="GO" id="GO:0016651">
    <property type="term" value="F:oxidoreductase activity, acting on NAD(P)H"/>
    <property type="evidence" value="ECO:0007669"/>
    <property type="project" value="InterPro"/>
</dbReference>
<dbReference type="CDD" id="cd08249">
    <property type="entry name" value="enoyl_reductase_like"/>
    <property type="match status" value="1"/>
</dbReference>
<dbReference type="Pfam" id="PF00107">
    <property type="entry name" value="ADH_zinc_N"/>
    <property type="match status" value="1"/>
</dbReference>
<evidence type="ECO:0000313" key="5">
    <source>
        <dbReference type="Proteomes" id="UP001201262"/>
    </source>
</evidence>
<evidence type="ECO:0000256" key="1">
    <source>
        <dbReference type="ARBA" id="ARBA00008072"/>
    </source>
</evidence>
<accession>A0AAD4Q265</accession>
<dbReference type="InterPro" id="IPR013154">
    <property type="entry name" value="ADH-like_N"/>
</dbReference>
<dbReference type="InterPro" id="IPR013149">
    <property type="entry name" value="ADH-like_C"/>
</dbReference>
<dbReference type="Pfam" id="PF08240">
    <property type="entry name" value="ADH_N"/>
    <property type="match status" value="1"/>
</dbReference>